<evidence type="ECO:0000259" key="12">
    <source>
        <dbReference type="PROSITE" id="PS51217"/>
    </source>
</evidence>
<keyword evidence="5" id="KW-0067">ATP-binding</keyword>
<evidence type="ECO:0000256" key="9">
    <source>
        <dbReference type="ARBA" id="ARBA00034808"/>
    </source>
</evidence>
<sequence>MVWDKDLFEDQKEIASHFGCHALLIAGPGTGKTLTLTRRVLYLIEEQKISPNQILVLTFTRAATAELRNRVFDSLSHSFQELPRICTLHSFALRQILLNSKMREILPQPIRIADKWETRNIIFEDLKGILNFETSEINYTIPDIKRNFNLLSTDWQTLNAEKEDWEKNFRDPRFLAAWRHHRETYGYTLLSELVYQLKRGLTQYEDFALESDYLHLLIDEYQDLNKCDLAVISALKDKECEIFASGDDDQSIYGFRFAHPEGIRRFKNNFTPSKEYNLKKCIRCDRKIIELANFVAALDEHRIKKPLECLDNAKDGEVNILRFSNQNHEAEGVSLICDFLINKENYKLGDILILLNRDKNRIFSSILENSLKKKNIPVEIQITSSPLDIKEGRMLLSFLNLLINPNDNLAIRTLLILRDTKIGSVISSQIYMLARKKNFTFSETIYKIMDKPSLISRFGKRISIEMQK</sequence>
<keyword evidence="4" id="KW-0347">Helicase</keyword>
<feature type="domain" description="UvrD-like helicase C-terminal" evidence="12">
    <location>
        <begin position="286"/>
        <end position="468"/>
    </location>
</feature>
<feature type="domain" description="UvrD-like helicase ATP-binding" evidence="11">
    <location>
        <begin position="5"/>
        <end position="285"/>
    </location>
</feature>
<reference evidence="13" key="1">
    <citation type="journal article" date="2015" name="Nature">
        <title>Complex archaea that bridge the gap between prokaryotes and eukaryotes.</title>
        <authorList>
            <person name="Spang A."/>
            <person name="Saw J.H."/>
            <person name="Jorgensen S.L."/>
            <person name="Zaremba-Niedzwiedzka K."/>
            <person name="Martijn J."/>
            <person name="Lind A.E."/>
            <person name="van Eijk R."/>
            <person name="Schleper C."/>
            <person name="Guy L."/>
            <person name="Ettema T.J."/>
        </authorList>
    </citation>
    <scope>NUCLEOTIDE SEQUENCE</scope>
</reference>
<keyword evidence="3" id="KW-0378">Hydrolase</keyword>
<dbReference type="Pfam" id="PF13361">
    <property type="entry name" value="UvrD_C"/>
    <property type="match status" value="1"/>
</dbReference>
<dbReference type="PROSITE" id="PS51217">
    <property type="entry name" value="UVRD_HELICASE_CTER"/>
    <property type="match status" value="1"/>
</dbReference>
<dbReference type="GO" id="GO:0000725">
    <property type="term" value="P:recombinational repair"/>
    <property type="evidence" value="ECO:0007669"/>
    <property type="project" value="TreeGrafter"/>
</dbReference>
<feature type="non-terminal residue" evidence="13">
    <location>
        <position position="468"/>
    </location>
</feature>
<evidence type="ECO:0000256" key="2">
    <source>
        <dbReference type="ARBA" id="ARBA00022741"/>
    </source>
</evidence>
<dbReference type="Gene3D" id="3.40.50.300">
    <property type="entry name" value="P-loop containing nucleotide triphosphate hydrolases"/>
    <property type="match status" value="2"/>
</dbReference>
<dbReference type="InterPro" id="IPR014017">
    <property type="entry name" value="DNA_helicase_UvrD-like_C"/>
</dbReference>
<evidence type="ECO:0000256" key="7">
    <source>
        <dbReference type="ARBA" id="ARBA00023235"/>
    </source>
</evidence>
<dbReference type="SUPFAM" id="SSF52540">
    <property type="entry name" value="P-loop containing nucleoside triphosphate hydrolases"/>
    <property type="match status" value="1"/>
</dbReference>
<accession>A0A0F9FLL7</accession>
<dbReference type="InterPro" id="IPR027417">
    <property type="entry name" value="P-loop_NTPase"/>
</dbReference>
<dbReference type="AlphaFoldDB" id="A0A0F9FLL7"/>
<proteinExistence type="inferred from homology"/>
<dbReference type="InterPro" id="IPR014016">
    <property type="entry name" value="UvrD-like_ATP-bd"/>
</dbReference>
<evidence type="ECO:0000313" key="13">
    <source>
        <dbReference type="EMBL" id="KKL51932.1"/>
    </source>
</evidence>
<comment type="caution">
    <text evidence="13">The sequence shown here is derived from an EMBL/GenBank/DDBJ whole genome shotgun (WGS) entry which is preliminary data.</text>
</comment>
<dbReference type="InterPro" id="IPR000212">
    <property type="entry name" value="DNA_helicase_UvrD/REP"/>
</dbReference>
<keyword evidence="7" id="KW-0413">Isomerase</keyword>
<evidence type="ECO:0000256" key="6">
    <source>
        <dbReference type="ARBA" id="ARBA00023125"/>
    </source>
</evidence>
<dbReference type="GO" id="GO:0016787">
    <property type="term" value="F:hydrolase activity"/>
    <property type="evidence" value="ECO:0007669"/>
    <property type="project" value="UniProtKB-KW"/>
</dbReference>
<evidence type="ECO:0000256" key="10">
    <source>
        <dbReference type="ARBA" id="ARBA00048988"/>
    </source>
</evidence>
<keyword evidence="2" id="KW-0547">Nucleotide-binding</keyword>
<evidence type="ECO:0000259" key="11">
    <source>
        <dbReference type="PROSITE" id="PS51198"/>
    </source>
</evidence>
<dbReference type="PANTHER" id="PTHR11070:SF2">
    <property type="entry name" value="ATP-DEPENDENT DNA HELICASE SRS2"/>
    <property type="match status" value="1"/>
</dbReference>
<dbReference type="CDD" id="cd17932">
    <property type="entry name" value="DEXQc_UvrD"/>
    <property type="match status" value="1"/>
</dbReference>
<dbReference type="EC" id="5.6.2.4" evidence="9"/>
<dbReference type="PANTHER" id="PTHR11070">
    <property type="entry name" value="UVRD / RECB / PCRA DNA HELICASE FAMILY MEMBER"/>
    <property type="match status" value="1"/>
</dbReference>
<dbReference type="PROSITE" id="PS51198">
    <property type="entry name" value="UVRD_HELICASE_ATP_BIND"/>
    <property type="match status" value="1"/>
</dbReference>
<gene>
    <name evidence="13" type="ORF">LCGC14_2290540</name>
</gene>
<dbReference type="Gene3D" id="1.10.10.160">
    <property type="match status" value="1"/>
</dbReference>
<evidence type="ECO:0000256" key="1">
    <source>
        <dbReference type="ARBA" id="ARBA00009922"/>
    </source>
</evidence>
<dbReference type="GO" id="GO:0043138">
    <property type="term" value="F:3'-5' DNA helicase activity"/>
    <property type="evidence" value="ECO:0007669"/>
    <property type="project" value="UniProtKB-EC"/>
</dbReference>
<dbReference type="EMBL" id="LAZR01032071">
    <property type="protein sequence ID" value="KKL51932.1"/>
    <property type="molecule type" value="Genomic_DNA"/>
</dbReference>
<organism evidence="13">
    <name type="scientific">marine sediment metagenome</name>
    <dbReference type="NCBI Taxonomy" id="412755"/>
    <lineage>
        <taxon>unclassified sequences</taxon>
        <taxon>metagenomes</taxon>
        <taxon>ecological metagenomes</taxon>
    </lineage>
</organism>
<evidence type="ECO:0000256" key="5">
    <source>
        <dbReference type="ARBA" id="ARBA00022840"/>
    </source>
</evidence>
<dbReference type="GO" id="GO:0003677">
    <property type="term" value="F:DNA binding"/>
    <property type="evidence" value="ECO:0007669"/>
    <property type="project" value="UniProtKB-KW"/>
</dbReference>
<comment type="similarity">
    <text evidence="1">Belongs to the helicase family. UvrD subfamily.</text>
</comment>
<dbReference type="GO" id="GO:0005524">
    <property type="term" value="F:ATP binding"/>
    <property type="evidence" value="ECO:0007669"/>
    <property type="project" value="UniProtKB-KW"/>
</dbReference>
<comment type="catalytic activity">
    <reaction evidence="10">
        <text>ATP + H2O = ADP + phosphate + H(+)</text>
        <dbReference type="Rhea" id="RHEA:13065"/>
        <dbReference type="ChEBI" id="CHEBI:15377"/>
        <dbReference type="ChEBI" id="CHEBI:15378"/>
        <dbReference type="ChEBI" id="CHEBI:30616"/>
        <dbReference type="ChEBI" id="CHEBI:43474"/>
        <dbReference type="ChEBI" id="CHEBI:456216"/>
        <dbReference type="EC" id="5.6.2.4"/>
    </reaction>
</comment>
<evidence type="ECO:0000256" key="4">
    <source>
        <dbReference type="ARBA" id="ARBA00022806"/>
    </source>
</evidence>
<name>A0A0F9FLL7_9ZZZZ</name>
<evidence type="ECO:0000256" key="8">
    <source>
        <dbReference type="ARBA" id="ARBA00034617"/>
    </source>
</evidence>
<keyword evidence="6" id="KW-0238">DNA-binding</keyword>
<protein>
    <recommendedName>
        <fullName evidence="9">DNA 3'-5' helicase</fullName>
        <ecNumber evidence="9">5.6.2.4</ecNumber>
    </recommendedName>
</protein>
<comment type="catalytic activity">
    <reaction evidence="8">
        <text>Couples ATP hydrolysis with the unwinding of duplex DNA by translocating in the 3'-5' direction.</text>
        <dbReference type="EC" id="5.6.2.4"/>
    </reaction>
</comment>
<evidence type="ECO:0000256" key="3">
    <source>
        <dbReference type="ARBA" id="ARBA00022801"/>
    </source>
</evidence>
<dbReference type="Pfam" id="PF00580">
    <property type="entry name" value="UvrD-helicase"/>
    <property type="match status" value="1"/>
</dbReference>
<dbReference type="Gene3D" id="1.10.486.10">
    <property type="entry name" value="PCRA, domain 4"/>
    <property type="match status" value="1"/>
</dbReference>
<dbReference type="InterPro" id="IPR013986">
    <property type="entry name" value="DExx_box_DNA_helicase_dom_sf"/>
</dbReference>